<sequence length="165" mass="18862">MLDEILKDKFVSGFLHGTILDRVCEEDYSKSLNDTLNVALMKETCVELESDIVAVNKLKANSRNYRLDKPRWSNHLNKKEAAVGVSITGAVFNNGQSKGCFACGKLNHDFNKCKYRSYKCKICQTFGHLAMCIQQNNIIAIVMVKEITKVLRQMHMLRLRVKIMM</sequence>
<dbReference type="GO" id="GO:0003676">
    <property type="term" value="F:nucleic acid binding"/>
    <property type="evidence" value="ECO:0007669"/>
    <property type="project" value="InterPro"/>
</dbReference>
<gene>
    <name evidence="1" type="ORF">CINCED_3A012852</name>
</gene>
<dbReference type="EMBL" id="CABPRJ010001464">
    <property type="protein sequence ID" value="VVC38174.1"/>
    <property type="molecule type" value="Genomic_DNA"/>
</dbReference>
<organism evidence="1 2">
    <name type="scientific">Cinara cedri</name>
    <dbReference type="NCBI Taxonomy" id="506608"/>
    <lineage>
        <taxon>Eukaryota</taxon>
        <taxon>Metazoa</taxon>
        <taxon>Ecdysozoa</taxon>
        <taxon>Arthropoda</taxon>
        <taxon>Hexapoda</taxon>
        <taxon>Insecta</taxon>
        <taxon>Pterygota</taxon>
        <taxon>Neoptera</taxon>
        <taxon>Paraneoptera</taxon>
        <taxon>Hemiptera</taxon>
        <taxon>Sternorrhyncha</taxon>
        <taxon>Aphidomorpha</taxon>
        <taxon>Aphidoidea</taxon>
        <taxon>Aphididae</taxon>
        <taxon>Lachninae</taxon>
        <taxon>Cinara</taxon>
    </lineage>
</organism>
<evidence type="ECO:0000313" key="2">
    <source>
        <dbReference type="Proteomes" id="UP000325440"/>
    </source>
</evidence>
<dbReference type="GO" id="GO:0008270">
    <property type="term" value="F:zinc ion binding"/>
    <property type="evidence" value="ECO:0007669"/>
    <property type="project" value="InterPro"/>
</dbReference>
<proteinExistence type="predicted"/>
<dbReference type="InterPro" id="IPR036875">
    <property type="entry name" value="Znf_CCHC_sf"/>
</dbReference>
<dbReference type="AlphaFoldDB" id="A0A5E4N6M6"/>
<protein>
    <submittedName>
        <fullName evidence="1">Zinc finger, CCHC-type</fullName>
    </submittedName>
</protein>
<keyword evidence="2" id="KW-1185">Reference proteome</keyword>
<dbReference type="OrthoDB" id="6610179at2759"/>
<name>A0A5E4N6M6_9HEMI</name>
<dbReference type="Proteomes" id="UP000325440">
    <property type="component" value="Unassembled WGS sequence"/>
</dbReference>
<evidence type="ECO:0000313" key="1">
    <source>
        <dbReference type="EMBL" id="VVC38174.1"/>
    </source>
</evidence>
<dbReference type="SUPFAM" id="SSF57756">
    <property type="entry name" value="Retrovirus zinc finger-like domains"/>
    <property type="match status" value="1"/>
</dbReference>
<reference evidence="1 2" key="1">
    <citation type="submission" date="2019-08" db="EMBL/GenBank/DDBJ databases">
        <authorList>
            <person name="Alioto T."/>
            <person name="Alioto T."/>
            <person name="Gomez Garrido J."/>
        </authorList>
    </citation>
    <scope>NUCLEOTIDE SEQUENCE [LARGE SCALE GENOMIC DNA]</scope>
</reference>
<accession>A0A5E4N6M6</accession>